<evidence type="ECO:0008006" key="3">
    <source>
        <dbReference type="Google" id="ProtNLM"/>
    </source>
</evidence>
<protein>
    <recommendedName>
        <fullName evidence="3">Heavy metal-associated isoprenylated plant protein</fullName>
    </recommendedName>
</protein>
<accession>A0A7J6V3K3</accession>
<proteinExistence type="predicted"/>
<sequence length="107" mass="11764">MDADFHVISLDKENNLILVKGTINKNSLKKLKKKLKPNVYIVPFNDGTAGGEEERVVQGGGSREEWNSDVGRDYTVYNGGVSAGEIEIVENWFGGDVEDDSNTCSIQ</sequence>
<dbReference type="EMBL" id="JABWDY010038704">
    <property type="protein sequence ID" value="KAF5179483.1"/>
    <property type="molecule type" value="Genomic_DNA"/>
</dbReference>
<dbReference type="Proteomes" id="UP000554482">
    <property type="component" value="Unassembled WGS sequence"/>
</dbReference>
<name>A0A7J6V3K3_THATH</name>
<keyword evidence="2" id="KW-1185">Reference proteome</keyword>
<gene>
    <name evidence="1" type="ORF">FRX31_030929</name>
</gene>
<reference evidence="1 2" key="1">
    <citation type="submission" date="2020-06" db="EMBL/GenBank/DDBJ databases">
        <title>Transcriptomic and genomic resources for Thalictrum thalictroides and T. hernandezii: Facilitating candidate gene discovery in an emerging model plant lineage.</title>
        <authorList>
            <person name="Arias T."/>
            <person name="Riano-Pachon D.M."/>
            <person name="Di Stilio V.S."/>
        </authorList>
    </citation>
    <scope>NUCLEOTIDE SEQUENCE [LARGE SCALE GENOMIC DNA]</scope>
    <source>
        <strain evidence="2">cv. WT478/WT964</strain>
        <tissue evidence="1">Leaves</tissue>
    </source>
</reference>
<dbReference type="AlphaFoldDB" id="A0A7J6V3K3"/>
<comment type="caution">
    <text evidence="1">The sequence shown here is derived from an EMBL/GenBank/DDBJ whole genome shotgun (WGS) entry which is preliminary data.</text>
</comment>
<evidence type="ECO:0000313" key="1">
    <source>
        <dbReference type="EMBL" id="KAF5179483.1"/>
    </source>
</evidence>
<evidence type="ECO:0000313" key="2">
    <source>
        <dbReference type="Proteomes" id="UP000554482"/>
    </source>
</evidence>
<organism evidence="1 2">
    <name type="scientific">Thalictrum thalictroides</name>
    <name type="common">Rue-anemone</name>
    <name type="synonym">Anemone thalictroides</name>
    <dbReference type="NCBI Taxonomy" id="46969"/>
    <lineage>
        <taxon>Eukaryota</taxon>
        <taxon>Viridiplantae</taxon>
        <taxon>Streptophyta</taxon>
        <taxon>Embryophyta</taxon>
        <taxon>Tracheophyta</taxon>
        <taxon>Spermatophyta</taxon>
        <taxon>Magnoliopsida</taxon>
        <taxon>Ranunculales</taxon>
        <taxon>Ranunculaceae</taxon>
        <taxon>Thalictroideae</taxon>
        <taxon>Thalictrum</taxon>
    </lineage>
</organism>